<evidence type="ECO:0000313" key="2">
    <source>
        <dbReference type="Proteomes" id="UP000273145"/>
    </source>
</evidence>
<dbReference type="RefSeq" id="WP_125081300.1">
    <property type="nucleotide sequence ID" value="NZ_CP034248.1"/>
</dbReference>
<sequence>MKKKTREIFINGRKYSYVINIKYIQHKSQITLRISVEGSRNNTCTYRFVTWDDAIAGCPLLVGVTIKIKETNEITKFNLHHPKQISRFILFALDNGWNGESTMEYHDGLEIMSRMGFDVEWLRPGRI</sequence>
<dbReference type="KEGG" id="plen:EIM92_02330"/>
<dbReference type="OrthoDB" id="2625026at2"/>
<dbReference type="EMBL" id="CP034248">
    <property type="protein sequence ID" value="AZK45177.1"/>
    <property type="molecule type" value="Genomic_DNA"/>
</dbReference>
<name>A0A3S8RQQ8_9BACL</name>
<reference evidence="1 2" key="1">
    <citation type="submission" date="2018-11" db="EMBL/GenBank/DDBJ databases">
        <title>Genome sequencing of Paenibacillus lentus DSM25539(T).</title>
        <authorList>
            <person name="Kook J.-K."/>
            <person name="Park S.-N."/>
            <person name="Lim Y.K."/>
        </authorList>
    </citation>
    <scope>NUCLEOTIDE SEQUENCE [LARGE SCALE GENOMIC DNA]</scope>
    <source>
        <strain evidence="1 2">DSM 25539</strain>
    </source>
</reference>
<dbReference type="AlphaFoldDB" id="A0A3S8RQQ8"/>
<proteinExistence type="predicted"/>
<keyword evidence="2" id="KW-1185">Reference proteome</keyword>
<evidence type="ECO:0000313" key="1">
    <source>
        <dbReference type="EMBL" id="AZK45177.1"/>
    </source>
</evidence>
<gene>
    <name evidence="1" type="ORF">EIM92_02330</name>
</gene>
<dbReference type="Proteomes" id="UP000273145">
    <property type="component" value="Chromosome"/>
</dbReference>
<accession>A0A3S8RQQ8</accession>
<organism evidence="1 2">
    <name type="scientific">Paenibacillus lentus</name>
    <dbReference type="NCBI Taxonomy" id="1338368"/>
    <lineage>
        <taxon>Bacteria</taxon>
        <taxon>Bacillati</taxon>
        <taxon>Bacillota</taxon>
        <taxon>Bacilli</taxon>
        <taxon>Bacillales</taxon>
        <taxon>Paenibacillaceae</taxon>
        <taxon>Paenibacillus</taxon>
    </lineage>
</organism>
<protein>
    <submittedName>
        <fullName evidence="1">Uncharacterized protein</fullName>
    </submittedName>
</protein>